<feature type="region of interest" description="Disordered" evidence="1">
    <location>
        <begin position="327"/>
        <end position="350"/>
    </location>
</feature>
<comment type="caution">
    <text evidence="2">The sequence shown here is derived from an EMBL/GenBank/DDBJ whole genome shotgun (WGS) entry which is preliminary data.</text>
</comment>
<dbReference type="VEuPathDB" id="AmoebaDB:FDP41_003990"/>
<dbReference type="VEuPathDB" id="AmoebaDB:NfTy_069840"/>
<feature type="compositionally biased region" description="Acidic residues" evidence="1">
    <location>
        <begin position="177"/>
        <end position="187"/>
    </location>
</feature>
<evidence type="ECO:0000256" key="1">
    <source>
        <dbReference type="SAM" id="MobiDB-lite"/>
    </source>
</evidence>
<organism evidence="2 3">
    <name type="scientific">Naegleria fowleri</name>
    <name type="common">Brain eating amoeba</name>
    <dbReference type="NCBI Taxonomy" id="5763"/>
    <lineage>
        <taxon>Eukaryota</taxon>
        <taxon>Discoba</taxon>
        <taxon>Heterolobosea</taxon>
        <taxon>Tetramitia</taxon>
        <taxon>Eutetramitia</taxon>
        <taxon>Vahlkampfiidae</taxon>
        <taxon>Naegleria</taxon>
    </lineage>
</organism>
<accession>A0A6A5BTG9</accession>
<feature type="compositionally biased region" description="Low complexity" evidence="1">
    <location>
        <begin position="120"/>
        <end position="148"/>
    </location>
</feature>
<dbReference type="GeneID" id="68111208"/>
<evidence type="ECO:0000313" key="3">
    <source>
        <dbReference type="Proteomes" id="UP000444721"/>
    </source>
</evidence>
<reference evidence="2 3" key="1">
    <citation type="journal article" date="2019" name="Sci. Rep.">
        <title>Nanopore sequencing improves the draft genome of the human pathogenic amoeba Naegleria fowleri.</title>
        <authorList>
            <person name="Liechti N."/>
            <person name="Schurch N."/>
            <person name="Bruggmann R."/>
            <person name="Wittwer M."/>
        </authorList>
    </citation>
    <scope>NUCLEOTIDE SEQUENCE [LARGE SCALE GENOMIC DNA]</scope>
    <source>
        <strain evidence="2 3">ATCC 30894</strain>
    </source>
</reference>
<feature type="compositionally biased region" description="Polar residues" evidence="1">
    <location>
        <begin position="165"/>
        <end position="176"/>
    </location>
</feature>
<dbReference type="EMBL" id="VFQX01000036">
    <property type="protein sequence ID" value="KAF0976695.1"/>
    <property type="molecule type" value="Genomic_DNA"/>
</dbReference>
<dbReference type="OMA" id="TMANTHN"/>
<proteinExistence type="predicted"/>
<dbReference type="RefSeq" id="XP_044561408.1">
    <property type="nucleotide sequence ID" value="XM_044707355.1"/>
</dbReference>
<dbReference type="VEuPathDB" id="AmoebaDB:NF0121500"/>
<dbReference type="Proteomes" id="UP000444721">
    <property type="component" value="Unassembled WGS sequence"/>
</dbReference>
<feature type="compositionally biased region" description="Polar residues" evidence="1">
    <location>
        <begin position="77"/>
        <end position="118"/>
    </location>
</feature>
<feature type="compositionally biased region" description="Basic and acidic residues" evidence="1">
    <location>
        <begin position="60"/>
        <end position="75"/>
    </location>
</feature>
<gene>
    <name evidence="2" type="ORF">FDP41_003990</name>
</gene>
<protein>
    <submittedName>
        <fullName evidence="2">Uncharacterized protein</fullName>
    </submittedName>
</protein>
<name>A0A6A5BTG9_NAEFO</name>
<evidence type="ECO:0000313" key="2">
    <source>
        <dbReference type="EMBL" id="KAF0976695.1"/>
    </source>
</evidence>
<feature type="compositionally biased region" description="Polar residues" evidence="1">
    <location>
        <begin position="29"/>
        <end position="38"/>
    </location>
</feature>
<dbReference type="OrthoDB" id="10454724at2759"/>
<feature type="region of interest" description="Disordered" evidence="1">
    <location>
        <begin position="1"/>
        <end position="191"/>
    </location>
</feature>
<sequence length="420" mass="47527">MNKRKTILDEETISVSSNDDFSHHDANSENETTNNVGTTPRDAHNPKAKKTKISHNDSSTPKKDAAQSSYQERRTSAKLSMITTHSKPSSATKATTMSSPTSFKSTASTPKTPTNHKNVTSKISSSKSSKATPSSSSSSSHHGKSSTSSKEEKTPKSSSSASKTRTTNLIDLSPTSSEEDHENDNENTDNNLTIGEIITPLVVEFSKNKIHTYFPYKFSTIEDFEKVVKCIEEKYNESNIYVKGPDLKVIKDWHDHLKNQKTIIASRVVRKEKARDDNTFNIEQEDKNFKTINRLMNRLRNILINHENHDTTDMSRLTSCIKERTERKKLEQEEERQLQKEHNDLRSKSEAEQKKFFIKREGPIQGLKEYYEWSSTLALGAHLSTMANTHNKQFSVVDKLSPFAPSADNDEDDILNQDIL</sequence>
<dbReference type="AlphaFoldDB" id="A0A6A5BTG9"/>
<keyword evidence="3" id="KW-1185">Reference proteome</keyword>